<accession>A0AAE0TEX8</accession>
<evidence type="ECO:0000313" key="3">
    <source>
        <dbReference type="Proteomes" id="UP001195483"/>
    </source>
</evidence>
<dbReference type="PROSITE" id="PS50234">
    <property type="entry name" value="VWFA"/>
    <property type="match status" value="1"/>
</dbReference>
<feature type="domain" description="VWFA" evidence="1">
    <location>
        <begin position="1"/>
        <end position="145"/>
    </location>
</feature>
<dbReference type="PANTHER" id="PTHR24020:SF84">
    <property type="entry name" value="VWFA DOMAIN-CONTAINING PROTEIN"/>
    <property type="match status" value="1"/>
</dbReference>
<dbReference type="AlphaFoldDB" id="A0AAE0TEX8"/>
<protein>
    <recommendedName>
        <fullName evidence="1">VWFA domain-containing protein</fullName>
    </recommendedName>
</protein>
<dbReference type="Proteomes" id="UP001195483">
    <property type="component" value="Unassembled WGS sequence"/>
</dbReference>
<reference evidence="2" key="1">
    <citation type="journal article" date="2021" name="Genome Biol. Evol.">
        <title>A High-Quality Reference Genome for a Parasitic Bivalve with Doubly Uniparental Inheritance (Bivalvia: Unionida).</title>
        <authorList>
            <person name="Smith C.H."/>
        </authorList>
    </citation>
    <scope>NUCLEOTIDE SEQUENCE</scope>
    <source>
        <strain evidence="2">CHS0354</strain>
    </source>
</reference>
<dbReference type="InterPro" id="IPR036465">
    <property type="entry name" value="vWFA_dom_sf"/>
</dbReference>
<gene>
    <name evidence="2" type="ORF">CHS0354_002134</name>
</gene>
<dbReference type="EMBL" id="JAEAOA010000190">
    <property type="protein sequence ID" value="KAK3609155.1"/>
    <property type="molecule type" value="Genomic_DNA"/>
</dbReference>
<dbReference type="PANTHER" id="PTHR24020">
    <property type="entry name" value="COLLAGEN ALPHA"/>
    <property type="match status" value="1"/>
</dbReference>
<organism evidence="2 3">
    <name type="scientific">Potamilus streckersoni</name>
    <dbReference type="NCBI Taxonomy" id="2493646"/>
    <lineage>
        <taxon>Eukaryota</taxon>
        <taxon>Metazoa</taxon>
        <taxon>Spiralia</taxon>
        <taxon>Lophotrochozoa</taxon>
        <taxon>Mollusca</taxon>
        <taxon>Bivalvia</taxon>
        <taxon>Autobranchia</taxon>
        <taxon>Heteroconchia</taxon>
        <taxon>Palaeoheterodonta</taxon>
        <taxon>Unionida</taxon>
        <taxon>Unionoidea</taxon>
        <taxon>Unionidae</taxon>
        <taxon>Ambleminae</taxon>
        <taxon>Lampsilini</taxon>
        <taxon>Potamilus</taxon>
    </lineage>
</organism>
<dbReference type="InterPro" id="IPR002035">
    <property type="entry name" value="VWF_A"/>
</dbReference>
<dbReference type="SUPFAM" id="SSF53300">
    <property type="entry name" value="vWA-like"/>
    <property type="match status" value="1"/>
</dbReference>
<comment type="caution">
    <text evidence="2">The sequence shown here is derived from an EMBL/GenBank/DDBJ whole genome shotgun (WGS) entry which is preliminary data.</text>
</comment>
<sequence length="150" mass="16380">MKIGVTENHIAMMTFSTRSHVEWNFNKYADKQALINATLHIHYVSGTTNTAEALLNSRMHVFTPVAGDRHDFPNVAIILTDGKSDNHNQTTIRAAALQHVAKVIAIGVGSDISINELNIIATDPDQQNVLLSGGFHDLHNLLTKIGSVLC</sequence>
<dbReference type="Gene3D" id="3.40.50.410">
    <property type="entry name" value="von Willebrand factor, type A domain"/>
    <property type="match status" value="1"/>
</dbReference>
<proteinExistence type="predicted"/>
<keyword evidence="3" id="KW-1185">Reference proteome</keyword>
<dbReference type="Pfam" id="PF00092">
    <property type="entry name" value="VWA"/>
    <property type="match status" value="1"/>
</dbReference>
<dbReference type="SMART" id="SM00327">
    <property type="entry name" value="VWA"/>
    <property type="match status" value="1"/>
</dbReference>
<reference evidence="2" key="2">
    <citation type="journal article" date="2021" name="Genome Biol. Evol.">
        <title>Developing a high-quality reference genome for a parasitic bivalve with doubly uniparental inheritance (Bivalvia: Unionida).</title>
        <authorList>
            <person name="Smith C.H."/>
        </authorList>
    </citation>
    <scope>NUCLEOTIDE SEQUENCE</scope>
    <source>
        <strain evidence="2">CHS0354</strain>
        <tissue evidence="2">Mantle</tissue>
    </source>
</reference>
<dbReference type="InterPro" id="IPR050525">
    <property type="entry name" value="ECM_Assembly_Org"/>
</dbReference>
<evidence type="ECO:0000259" key="1">
    <source>
        <dbReference type="PROSITE" id="PS50234"/>
    </source>
</evidence>
<reference evidence="2" key="3">
    <citation type="submission" date="2023-05" db="EMBL/GenBank/DDBJ databases">
        <authorList>
            <person name="Smith C.H."/>
        </authorList>
    </citation>
    <scope>NUCLEOTIDE SEQUENCE</scope>
    <source>
        <strain evidence="2">CHS0354</strain>
        <tissue evidence="2">Mantle</tissue>
    </source>
</reference>
<name>A0AAE0TEX8_9BIVA</name>
<evidence type="ECO:0000313" key="2">
    <source>
        <dbReference type="EMBL" id="KAK3609155.1"/>
    </source>
</evidence>